<evidence type="ECO:0000256" key="1">
    <source>
        <dbReference type="SAM" id="MobiDB-lite"/>
    </source>
</evidence>
<accession>A0A5B7K8V6</accession>
<comment type="caution">
    <text evidence="2">The sequence shown here is derived from an EMBL/GenBank/DDBJ whole genome shotgun (WGS) entry which is preliminary data.</text>
</comment>
<proteinExistence type="predicted"/>
<protein>
    <submittedName>
        <fullName evidence="2">Uncharacterized protein</fullName>
    </submittedName>
</protein>
<dbReference type="Proteomes" id="UP000324222">
    <property type="component" value="Unassembled WGS sequence"/>
</dbReference>
<dbReference type="AlphaFoldDB" id="A0A5B7K8V6"/>
<sequence length="136" mass="14847">MVVVVVVVEEEEEEEARDRSPSRPALVLAACRPCTRRPKEGEVPLAAVAVREEQRTKLGHAPLHRPPPPPLPPPPTAAGTVVSLRPSFPPSVMHQQQRQEASRYPLLGHHNTLCGLKPVVFHPFPQCPAPSLSAFS</sequence>
<gene>
    <name evidence="2" type="ORF">E2C01_100753</name>
</gene>
<reference evidence="2 3" key="1">
    <citation type="submission" date="2019-05" db="EMBL/GenBank/DDBJ databases">
        <title>Another draft genome of Portunus trituberculatus and its Hox gene families provides insights of decapod evolution.</title>
        <authorList>
            <person name="Jeong J.-H."/>
            <person name="Song I."/>
            <person name="Kim S."/>
            <person name="Choi T."/>
            <person name="Kim D."/>
            <person name="Ryu S."/>
            <person name="Kim W."/>
        </authorList>
    </citation>
    <scope>NUCLEOTIDE SEQUENCE [LARGE SCALE GENOMIC DNA]</scope>
    <source>
        <tissue evidence="2">Muscle</tissue>
    </source>
</reference>
<dbReference type="EMBL" id="VSRR010144067">
    <property type="protein sequence ID" value="MPD05033.1"/>
    <property type="molecule type" value="Genomic_DNA"/>
</dbReference>
<keyword evidence="3" id="KW-1185">Reference proteome</keyword>
<evidence type="ECO:0000313" key="3">
    <source>
        <dbReference type="Proteomes" id="UP000324222"/>
    </source>
</evidence>
<organism evidence="2 3">
    <name type="scientific">Portunus trituberculatus</name>
    <name type="common">Swimming crab</name>
    <name type="synonym">Neptunus trituberculatus</name>
    <dbReference type="NCBI Taxonomy" id="210409"/>
    <lineage>
        <taxon>Eukaryota</taxon>
        <taxon>Metazoa</taxon>
        <taxon>Ecdysozoa</taxon>
        <taxon>Arthropoda</taxon>
        <taxon>Crustacea</taxon>
        <taxon>Multicrustacea</taxon>
        <taxon>Malacostraca</taxon>
        <taxon>Eumalacostraca</taxon>
        <taxon>Eucarida</taxon>
        <taxon>Decapoda</taxon>
        <taxon>Pleocyemata</taxon>
        <taxon>Brachyura</taxon>
        <taxon>Eubrachyura</taxon>
        <taxon>Portunoidea</taxon>
        <taxon>Portunidae</taxon>
        <taxon>Portuninae</taxon>
        <taxon>Portunus</taxon>
    </lineage>
</organism>
<feature type="region of interest" description="Disordered" evidence="1">
    <location>
        <begin position="55"/>
        <end position="80"/>
    </location>
</feature>
<feature type="compositionally biased region" description="Pro residues" evidence="1">
    <location>
        <begin position="64"/>
        <end position="76"/>
    </location>
</feature>
<name>A0A5B7K8V6_PORTR</name>
<evidence type="ECO:0000313" key="2">
    <source>
        <dbReference type="EMBL" id="MPD05033.1"/>
    </source>
</evidence>